<dbReference type="EnsemblPlants" id="ORUFI02G23410.1">
    <property type="protein sequence ID" value="ORUFI02G23410.1"/>
    <property type="gene ID" value="ORUFI02G23410"/>
</dbReference>
<dbReference type="AlphaFoldDB" id="A0A0E0NH24"/>
<proteinExistence type="predicted"/>
<feature type="region of interest" description="Disordered" evidence="1">
    <location>
        <begin position="90"/>
        <end position="127"/>
    </location>
</feature>
<dbReference type="Proteomes" id="UP000008022">
    <property type="component" value="Unassembled WGS sequence"/>
</dbReference>
<evidence type="ECO:0000256" key="1">
    <source>
        <dbReference type="SAM" id="MobiDB-lite"/>
    </source>
</evidence>
<evidence type="ECO:0000313" key="2">
    <source>
        <dbReference type="EnsemblPlants" id="ORUFI02G23410.1"/>
    </source>
</evidence>
<protein>
    <submittedName>
        <fullName evidence="2">Uncharacterized protein</fullName>
    </submittedName>
</protein>
<accession>A0A0E0NH24</accession>
<evidence type="ECO:0000313" key="3">
    <source>
        <dbReference type="Proteomes" id="UP000008022"/>
    </source>
</evidence>
<reference evidence="3" key="1">
    <citation type="submission" date="2013-06" db="EMBL/GenBank/DDBJ databases">
        <authorList>
            <person name="Zhao Q."/>
        </authorList>
    </citation>
    <scope>NUCLEOTIDE SEQUENCE</scope>
    <source>
        <strain evidence="3">cv. W1943</strain>
    </source>
</reference>
<dbReference type="HOGENOM" id="CLU_1974154_0_0_1"/>
<name>A0A0E0NH24_ORYRU</name>
<reference evidence="2" key="2">
    <citation type="submission" date="2015-06" db="UniProtKB">
        <authorList>
            <consortium name="EnsemblPlants"/>
        </authorList>
    </citation>
    <scope>IDENTIFICATION</scope>
</reference>
<sequence>MATVTVVSGGGTSRLPAPAATTTTTEHEICLQHTGEKETMMHWLELTAPSRHHHQLPAVPPQPSAGPIAEVAVIVEAVRIAALRRLLGCSGATPPPAPVQANCDVEMGLPGGESSASRPAMKPQPGS</sequence>
<keyword evidence="3" id="KW-1185">Reference proteome</keyword>
<dbReference type="Gramene" id="ORUFI02G23410.1">
    <property type="protein sequence ID" value="ORUFI02G23410.1"/>
    <property type="gene ID" value="ORUFI02G23410"/>
</dbReference>
<organism evidence="2 3">
    <name type="scientific">Oryza rufipogon</name>
    <name type="common">Brownbeard rice</name>
    <name type="synonym">Asian wild rice</name>
    <dbReference type="NCBI Taxonomy" id="4529"/>
    <lineage>
        <taxon>Eukaryota</taxon>
        <taxon>Viridiplantae</taxon>
        <taxon>Streptophyta</taxon>
        <taxon>Embryophyta</taxon>
        <taxon>Tracheophyta</taxon>
        <taxon>Spermatophyta</taxon>
        <taxon>Magnoliopsida</taxon>
        <taxon>Liliopsida</taxon>
        <taxon>Poales</taxon>
        <taxon>Poaceae</taxon>
        <taxon>BOP clade</taxon>
        <taxon>Oryzoideae</taxon>
        <taxon>Oryzeae</taxon>
        <taxon>Oryzinae</taxon>
        <taxon>Oryza</taxon>
    </lineage>
</organism>
<feature type="region of interest" description="Disordered" evidence="1">
    <location>
        <begin position="1"/>
        <end position="24"/>
    </location>
</feature>